<proteinExistence type="predicted"/>
<dbReference type="PANTHER" id="PTHR45947">
    <property type="entry name" value="SULFOQUINOVOSYL TRANSFERASE SQD2"/>
    <property type="match status" value="1"/>
</dbReference>
<dbReference type="OrthoDB" id="9801609at2"/>
<evidence type="ECO:0000259" key="1">
    <source>
        <dbReference type="Pfam" id="PF00534"/>
    </source>
</evidence>
<gene>
    <name evidence="2" type="ORF">SAMN02745149_01947</name>
</gene>
<dbReference type="PANTHER" id="PTHR45947:SF3">
    <property type="entry name" value="SULFOQUINOVOSYL TRANSFERASE SQD2"/>
    <property type="match status" value="1"/>
</dbReference>
<evidence type="ECO:0000313" key="3">
    <source>
        <dbReference type="Proteomes" id="UP000190423"/>
    </source>
</evidence>
<dbReference type="InterPro" id="IPR001296">
    <property type="entry name" value="Glyco_trans_1"/>
</dbReference>
<dbReference type="Gene3D" id="3.40.50.2000">
    <property type="entry name" value="Glycogen Phosphorylase B"/>
    <property type="match status" value="2"/>
</dbReference>
<keyword evidence="3" id="KW-1185">Reference proteome</keyword>
<evidence type="ECO:0000313" key="2">
    <source>
        <dbReference type="EMBL" id="SJZ65117.1"/>
    </source>
</evidence>
<keyword evidence="2" id="KW-0808">Transferase</keyword>
<dbReference type="STRING" id="261392.SAMN02745149_01947"/>
<feature type="domain" description="Glycosyl transferase family 1" evidence="1">
    <location>
        <begin position="188"/>
        <end position="333"/>
    </location>
</feature>
<dbReference type="InterPro" id="IPR050194">
    <property type="entry name" value="Glycosyltransferase_grp1"/>
</dbReference>
<reference evidence="2 3" key="1">
    <citation type="submission" date="2017-02" db="EMBL/GenBank/DDBJ databases">
        <authorList>
            <person name="Peterson S.W."/>
        </authorList>
    </citation>
    <scope>NUCLEOTIDE SEQUENCE [LARGE SCALE GENOMIC DNA]</scope>
    <source>
        <strain evidence="2 3">ATCC BAA-908</strain>
    </source>
</reference>
<organism evidence="2 3">
    <name type="scientific">Treponema porcinum</name>
    <dbReference type="NCBI Taxonomy" id="261392"/>
    <lineage>
        <taxon>Bacteria</taxon>
        <taxon>Pseudomonadati</taxon>
        <taxon>Spirochaetota</taxon>
        <taxon>Spirochaetia</taxon>
        <taxon>Spirochaetales</taxon>
        <taxon>Treponemataceae</taxon>
        <taxon>Treponema</taxon>
    </lineage>
</organism>
<dbReference type="Pfam" id="PF00534">
    <property type="entry name" value="Glycos_transf_1"/>
    <property type="match status" value="1"/>
</dbReference>
<dbReference type="GeneID" id="78317224"/>
<dbReference type="EMBL" id="FUWG01000015">
    <property type="protein sequence ID" value="SJZ65117.1"/>
    <property type="molecule type" value="Genomic_DNA"/>
</dbReference>
<protein>
    <submittedName>
        <fullName evidence="2">Glycosyltransferase involved in cell wall bisynthesis</fullName>
    </submittedName>
</protein>
<name>A0A1T4ME38_TREPO</name>
<dbReference type="RefSeq" id="WP_078933843.1">
    <property type="nucleotide sequence ID" value="NZ_FUWG01000015.1"/>
</dbReference>
<dbReference type="SUPFAM" id="SSF53756">
    <property type="entry name" value="UDP-Glycosyltransferase/glycogen phosphorylase"/>
    <property type="match status" value="1"/>
</dbReference>
<accession>A0A1T4ME38</accession>
<dbReference type="AlphaFoldDB" id="A0A1T4ME38"/>
<dbReference type="Proteomes" id="UP000190423">
    <property type="component" value="Unassembled WGS sequence"/>
</dbReference>
<dbReference type="GO" id="GO:0016757">
    <property type="term" value="F:glycosyltransferase activity"/>
    <property type="evidence" value="ECO:0007669"/>
    <property type="project" value="InterPro"/>
</dbReference>
<sequence length="372" mass="42725">MKVAVVHDWLVNYGGAELFVEYLLKLYPDADIYTLVYDKKKMKGHFDSNRIFTSYFQKIPFAPKIYTKLLKFMPGAFESFDFSGYDLVISSSSSCAKGIITPPSVPHVAFIHSPMRYAWDLFFDYRKRSGWLTRFFMNRWMGQIRLWDYVSSQRIDVLIANSAYIARRIQKFWNREARVIYLPTDVSRFSPSEKPREDFYVAFSRLVPYKRIDLAVSACKKLGKKLVIIGGGSEEKKLRELAGNDRNITFTGRASDETVLDYLQRCRALLFCAEEDFGFVPLEAQACGAPVIAFGKGGACETVIQEKTGIFFPEQTSESLADAICRFEELDKKETFKKEEIVSHARSFTFERFKEDFLAAVDAAAERAKTKI</sequence>